<feature type="domain" description="Association with the SNF1 complex (ASC)" evidence="4">
    <location>
        <begin position="330"/>
        <end position="541"/>
    </location>
</feature>
<organism evidence="5 6">
    <name type="scientific">Lentinula detonsa</name>
    <dbReference type="NCBI Taxonomy" id="2804962"/>
    <lineage>
        <taxon>Eukaryota</taxon>
        <taxon>Fungi</taxon>
        <taxon>Dikarya</taxon>
        <taxon>Basidiomycota</taxon>
        <taxon>Agaricomycotina</taxon>
        <taxon>Agaricomycetes</taxon>
        <taxon>Agaricomycetidae</taxon>
        <taxon>Agaricales</taxon>
        <taxon>Marasmiineae</taxon>
        <taxon>Omphalotaceae</taxon>
        <taxon>Lentinula</taxon>
    </lineage>
</organism>
<evidence type="ECO:0000313" key="6">
    <source>
        <dbReference type="Proteomes" id="UP001142393"/>
    </source>
</evidence>
<feature type="compositionally biased region" description="Basic and acidic residues" evidence="3">
    <location>
        <begin position="314"/>
        <end position="327"/>
    </location>
</feature>
<comment type="similarity">
    <text evidence="1">Belongs to the 5'-AMP-activated protein kinase beta subunit family.</text>
</comment>
<dbReference type="PANTHER" id="PTHR10343">
    <property type="entry name" value="5'-AMP-ACTIVATED PROTEIN KINASE , BETA SUBUNIT"/>
    <property type="match status" value="1"/>
</dbReference>
<feature type="region of interest" description="Disordered" evidence="3">
    <location>
        <begin position="403"/>
        <end position="430"/>
    </location>
</feature>
<proteinExistence type="inferred from homology"/>
<dbReference type="Gene3D" id="6.20.250.60">
    <property type="match status" value="1"/>
</dbReference>
<reference evidence="5 6" key="1">
    <citation type="journal article" date="2023" name="Proc. Natl. Acad. Sci. U.S.A.">
        <title>A global phylogenomic analysis of the shiitake genus Lentinula.</title>
        <authorList>
            <person name="Sierra-Patev S."/>
            <person name="Min B."/>
            <person name="Naranjo-Ortiz M."/>
            <person name="Looney B."/>
            <person name="Konkel Z."/>
            <person name="Slot J.C."/>
            <person name="Sakamoto Y."/>
            <person name="Steenwyk J.L."/>
            <person name="Rokas A."/>
            <person name="Carro J."/>
            <person name="Camarero S."/>
            <person name="Ferreira P."/>
            <person name="Molpeceres G."/>
            <person name="Ruiz-Duenas F.J."/>
            <person name="Serrano A."/>
            <person name="Henrissat B."/>
            <person name="Drula E."/>
            <person name="Hughes K.W."/>
            <person name="Mata J.L."/>
            <person name="Ishikawa N.K."/>
            <person name="Vargas-Isla R."/>
            <person name="Ushijima S."/>
            <person name="Smith C.A."/>
            <person name="Donoghue J."/>
            <person name="Ahrendt S."/>
            <person name="Andreopoulos W."/>
            <person name="He G."/>
            <person name="LaButti K."/>
            <person name="Lipzen A."/>
            <person name="Ng V."/>
            <person name="Riley R."/>
            <person name="Sandor L."/>
            <person name="Barry K."/>
            <person name="Martinez A.T."/>
            <person name="Xiao Y."/>
            <person name="Gibbons J.G."/>
            <person name="Terashima K."/>
            <person name="Grigoriev I.V."/>
            <person name="Hibbett D."/>
        </authorList>
    </citation>
    <scope>NUCLEOTIDE SEQUENCE [LARGE SCALE GENOMIC DNA]</scope>
    <source>
        <strain evidence="5 6">TFB7810</strain>
    </source>
</reference>
<dbReference type="InterPro" id="IPR013783">
    <property type="entry name" value="Ig-like_fold"/>
</dbReference>
<keyword evidence="6" id="KW-1185">Reference proteome</keyword>
<dbReference type="InterPro" id="IPR032640">
    <property type="entry name" value="AMPK1_CBM"/>
</dbReference>
<evidence type="ECO:0000256" key="3">
    <source>
        <dbReference type="SAM" id="MobiDB-lite"/>
    </source>
</evidence>
<dbReference type="AlphaFoldDB" id="A0A9W8NUH8"/>
<feature type="region of interest" description="Disordered" evidence="3">
    <location>
        <begin position="36"/>
        <end position="59"/>
    </location>
</feature>
<accession>A0A9W8NUH8</accession>
<dbReference type="GO" id="GO:0005634">
    <property type="term" value="C:nucleus"/>
    <property type="evidence" value="ECO:0007669"/>
    <property type="project" value="TreeGrafter"/>
</dbReference>
<feature type="region of interest" description="Disordered" evidence="3">
    <location>
        <begin position="253"/>
        <end position="280"/>
    </location>
</feature>
<protein>
    <submittedName>
        <fullName evidence="5">5'-AMP-activated protein kinase beta subunit, interation domain-containing protein</fullName>
    </submittedName>
</protein>
<dbReference type="GO" id="GO:0031588">
    <property type="term" value="C:nucleotide-activated protein kinase complex"/>
    <property type="evidence" value="ECO:0007669"/>
    <property type="project" value="TreeGrafter"/>
</dbReference>
<dbReference type="InterPro" id="IPR014756">
    <property type="entry name" value="Ig_E-set"/>
</dbReference>
<feature type="region of interest" description="Disordered" evidence="3">
    <location>
        <begin position="308"/>
        <end position="327"/>
    </location>
</feature>
<dbReference type="Pfam" id="PF16561">
    <property type="entry name" value="AMPK1_CBM"/>
    <property type="match status" value="1"/>
</dbReference>
<keyword evidence="5" id="KW-0808">Transferase</keyword>
<evidence type="ECO:0000313" key="5">
    <source>
        <dbReference type="EMBL" id="KAJ3741106.1"/>
    </source>
</evidence>
<evidence type="ECO:0000259" key="4">
    <source>
        <dbReference type="SMART" id="SM01010"/>
    </source>
</evidence>
<dbReference type="InterPro" id="IPR050827">
    <property type="entry name" value="CRP1_MDG1_kinase"/>
</dbReference>
<evidence type="ECO:0000256" key="2">
    <source>
        <dbReference type="ARBA" id="ARBA00038216"/>
    </source>
</evidence>
<dbReference type="Proteomes" id="UP001142393">
    <property type="component" value="Unassembled WGS sequence"/>
</dbReference>
<dbReference type="Pfam" id="PF04739">
    <property type="entry name" value="AMPKBI"/>
    <property type="match status" value="1"/>
</dbReference>
<dbReference type="GO" id="GO:0019901">
    <property type="term" value="F:protein kinase binding"/>
    <property type="evidence" value="ECO:0007669"/>
    <property type="project" value="TreeGrafter"/>
</dbReference>
<dbReference type="GO" id="GO:0016301">
    <property type="term" value="F:kinase activity"/>
    <property type="evidence" value="ECO:0007669"/>
    <property type="project" value="UniProtKB-KW"/>
</dbReference>
<dbReference type="InterPro" id="IPR037256">
    <property type="entry name" value="ASC_dom_sf"/>
</dbReference>
<feature type="region of interest" description="Disordered" evidence="3">
    <location>
        <begin position="360"/>
        <end position="381"/>
    </location>
</feature>
<feature type="compositionally biased region" description="Basic and acidic residues" evidence="3">
    <location>
        <begin position="416"/>
        <end position="430"/>
    </location>
</feature>
<dbReference type="InterPro" id="IPR006828">
    <property type="entry name" value="ASC_dom"/>
</dbReference>
<evidence type="ECO:0000256" key="1">
    <source>
        <dbReference type="ARBA" id="ARBA00010926"/>
    </source>
</evidence>
<dbReference type="EMBL" id="JANVFU010000012">
    <property type="protein sequence ID" value="KAJ3741106.1"/>
    <property type="molecule type" value="Genomic_DNA"/>
</dbReference>
<sequence>MAILTLITPRSIISNPALTSAFLSFLSSLTSFLPPTRKKMGNTSSTSSTASPSGVPVHKSLRHRKASLDLPDLAAMYDTVQTRSSPWSIPVKAPERKETVYVQPKIYIENNLGRRVQDQSQTPIPSLDSFPRTVSFHPAAPPPSRTTTSEALVVRSSLPMALDIDAIPETVEPSVGLIDRKIHWHGKANSVFVVHTADNVSVRTMMDQIPPASFSTSVAFPPGTHHIRFLVDDQWRVTDDLPKAVDDAGNLANYIHIDPPHDPNNPHPTRTTPPRSPLGTNVIVTSLPPFEGNTLANLGRLSLGRSFWSSSTENSDHDRDSGSAEERAAMSRYTPRWTTDIPLELVQAAKEEETYLDYAEKTPPRRPGESQVQQGFVPLPNIPPAPSLPRYLEKLILNQGLTQMVGHDRRHKDKRGSRENVERSTEDHRSGVALPLPVTTASGTDINTGLNVRAPEFTGTERMLPVLEAIEGGELDPTSPRAAAALATFATISDDSSVLPVPSHVVLHHVCTSTIKEGVLAVASTVRFRKKYLTTVFYKPA</sequence>
<comment type="caution">
    <text evidence="5">The sequence shown here is derived from an EMBL/GenBank/DDBJ whole genome shotgun (WGS) entry which is preliminary data.</text>
</comment>
<dbReference type="SMART" id="SM01010">
    <property type="entry name" value="AMPKBI"/>
    <property type="match status" value="1"/>
</dbReference>
<dbReference type="Gene3D" id="2.60.40.10">
    <property type="entry name" value="Immunoglobulins"/>
    <property type="match status" value="1"/>
</dbReference>
<dbReference type="GO" id="GO:0007165">
    <property type="term" value="P:signal transduction"/>
    <property type="evidence" value="ECO:0007669"/>
    <property type="project" value="TreeGrafter"/>
</dbReference>
<dbReference type="SUPFAM" id="SSF81296">
    <property type="entry name" value="E set domains"/>
    <property type="match status" value="1"/>
</dbReference>
<dbReference type="PANTHER" id="PTHR10343:SF81">
    <property type="entry name" value="CRUCIFORM DNA-RECOGNIZING PROTEIN 1-RELATED"/>
    <property type="match status" value="1"/>
</dbReference>
<keyword evidence="5" id="KW-0418">Kinase</keyword>
<dbReference type="GO" id="GO:0005737">
    <property type="term" value="C:cytoplasm"/>
    <property type="evidence" value="ECO:0007669"/>
    <property type="project" value="TreeGrafter"/>
</dbReference>
<feature type="compositionally biased region" description="Low complexity" evidence="3">
    <location>
        <begin position="43"/>
        <end position="53"/>
    </location>
</feature>
<comment type="similarity">
    <text evidence="2">Belongs to the CRP1/MDG1 family.</text>
</comment>
<name>A0A9W8NUH8_9AGAR</name>
<dbReference type="SUPFAM" id="SSF160219">
    <property type="entry name" value="AMPKBI-like"/>
    <property type="match status" value="1"/>
</dbReference>
<dbReference type="CDD" id="cd02859">
    <property type="entry name" value="E_set_AMPKbeta_like_N"/>
    <property type="match status" value="1"/>
</dbReference>
<gene>
    <name evidence="5" type="ORF">DFH05DRAFT_1504579</name>
</gene>